<evidence type="ECO:0000256" key="5">
    <source>
        <dbReference type="ARBA" id="ARBA00022792"/>
    </source>
</evidence>
<dbReference type="OrthoDB" id="5970083at2759"/>
<evidence type="ECO:0000256" key="9">
    <source>
        <dbReference type="ARBA" id="ARBA00023010"/>
    </source>
</evidence>
<evidence type="ECO:0000313" key="15">
    <source>
        <dbReference type="Proteomes" id="UP000827284"/>
    </source>
</evidence>
<evidence type="ECO:0000256" key="4">
    <source>
        <dbReference type="ARBA" id="ARBA00022692"/>
    </source>
</evidence>
<reference evidence="14" key="2">
    <citation type="journal article" date="2022" name="Microbiol. Resour. Announc.">
        <title>Whole-Genome Sequence of Entomortierella parvispora E1425, a Mucoromycotan Fungus Associated with Burkholderiaceae-Related Endosymbiotic Bacteria.</title>
        <authorList>
            <person name="Herlambang A."/>
            <person name="Guo Y."/>
            <person name="Takashima Y."/>
            <person name="Narisawa K."/>
            <person name="Ohta H."/>
            <person name="Nishizawa T."/>
        </authorList>
    </citation>
    <scope>NUCLEOTIDE SEQUENCE</scope>
    <source>
        <strain evidence="14">E1425</strain>
    </source>
</reference>
<dbReference type="PANTHER" id="PTHR28021:SF1">
    <property type="entry name" value="PRESEQUENCE TRANSLOCATED-ASSOCIATED MOTOR SUBUNIT PAM17, MITOCHONDRIAL"/>
    <property type="match status" value="1"/>
</dbReference>
<dbReference type="Proteomes" id="UP000827284">
    <property type="component" value="Unassembled WGS sequence"/>
</dbReference>
<comment type="similarity">
    <text evidence="2 12">Belongs to the PAM17 family.</text>
</comment>
<dbReference type="AlphaFoldDB" id="A0A9P3H1P5"/>
<name>A0A9P3H1P5_9FUNG</name>
<keyword evidence="10 12" id="KW-0496">Mitochondrion</keyword>
<evidence type="ECO:0000313" key="14">
    <source>
        <dbReference type="EMBL" id="GJJ68459.1"/>
    </source>
</evidence>
<organism evidence="14 15">
    <name type="scientific">Entomortierella parvispora</name>
    <dbReference type="NCBI Taxonomy" id="205924"/>
    <lineage>
        <taxon>Eukaryota</taxon>
        <taxon>Fungi</taxon>
        <taxon>Fungi incertae sedis</taxon>
        <taxon>Mucoromycota</taxon>
        <taxon>Mortierellomycotina</taxon>
        <taxon>Mortierellomycetes</taxon>
        <taxon>Mortierellales</taxon>
        <taxon>Mortierellaceae</taxon>
        <taxon>Entomortierella</taxon>
    </lineage>
</organism>
<feature type="compositionally biased region" description="Low complexity" evidence="13">
    <location>
        <begin position="32"/>
        <end position="65"/>
    </location>
</feature>
<accession>A0A9P3H1P5</accession>
<reference evidence="14" key="1">
    <citation type="submission" date="2021-11" db="EMBL/GenBank/DDBJ databases">
        <authorList>
            <person name="Herlambang A."/>
            <person name="Guo Y."/>
            <person name="Takashima Y."/>
            <person name="Nishizawa T."/>
        </authorList>
    </citation>
    <scope>NUCLEOTIDE SEQUENCE</scope>
    <source>
        <strain evidence="14">E1425</strain>
    </source>
</reference>
<evidence type="ECO:0000256" key="13">
    <source>
        <dbReference type="SAM" id="MobiDB-lite"/>
    </source>
</evidence>
<keyword evidence="5 12" id="KW-0999">Mitochondrion inner membrane</keyword>
<evidence type="ECO:0000256" key="1">
    <source>
        <dbReference type="ARBA" id="ARBA00004448"/>
    </source>
</evidence>
<comment type="function">
    <text evidence="12">Component of the PAM complex, a complex required for the translocation of transit peptide-containing proteins from the inner membrane into the mitochondrial matrix in an ATP-dependent manner.</text>
</comment>
<evidence type="ECO:0000256" key="7">
    <source>
        <dbReference type="ARBA" id="ARBA00022946"/>
    </source>
</evidence>
<evidence type="ECO:0000256" key="2">
    <source>
        <dbReference type="ARBA" id="ARBA00006837"/>
    </source>
</evidence>
<evidence type="ECO:0000256" key="3">
    <source>
        <dbReference type="ARBA" id="ARBA00022448"/>
    </source>
</evidence>
<gene>
    <name evidence="14" type="ORF">EMPS_00805</name>
</gene>
<evidence type="ECO:0000256" key="11">
    <source>
        <dbReference type="ARBA" id="ARBA00023136"/>
    </source>
</evidence>
<keyword evidence="11 12" id="KW-0472">Membrane</keyword>
<comment type="subunit">
    <text evidence="12">Component of the PAM complex.</text>
</comment>
<feature type="region of interest" description="Disordered" evidence="13">
    <location>
        <begin position="28"/>
        <end position="65"/>
    </location>
</feature>
<sequence>MATASLRMSLLVGRSISNSISRPTCMNATKMASSPSSSCSRRLLTTSSPSRASTPASSTSSTTTAAAPAETMDWNTYFALRRTRRNYERVFMVPCALLGLGSAGYYFAQQDFDPTPIFGMDQMIVYAAGTIAAGIVGLATGPVVGNIVFRAVNSKAKPLVDRMDTEFFKHIVKNRADPSSNSARNPVPDYYGEKIKSVSEYRKWLRKQREYRRKATFFVGVD</sequence>
<evidence type="ECO:0000256" key="6">
    <source>
        <dbReference type="ARBA" id="ARBA00022927"/>
    </source>
</evidence>
<dbReference type="GO" id="GO:0030150">
    <property type="term" value="P:protein import into mitochondrial matrix"/>
    <property type="evidence" value="ECO:0007669"/>
    <property type="project" value="UniProtKB-UniRule"/>
</dbReference>
<dbReference type="InterPro" id="IPR013875">
    <property type="entry name" value="Pam17"/>
</dbReference>
<keyword evidence="8 12" id="KW-1133">Transmembrane helix</keyword>
<protein>
    <recommendedName>
        <fullName evidence="12">Presequence translocated-associated motor subunit PAM17</fullName>
    </recommendedName>
</protein>
<keyword evidence="4 12" id="KW-0812">Transmembrane</keyword>
<dbReference type="GO" id="GO:0001405">
    <property type="term" value="C:PAM complex, Tim23 associated import motor"/>
    <property type="evidence" value="ECO:0007669"/>
    <property type="project" value="UniProtKB-UniRule"/>
</dbReference>
<feature type="transmembrane region" description="Helical" evidence="12">
    <location>
        <begin position="90"/>
        <end position="108"/>
    </location>
</feature>
<comment type="caution">
    <text evidence="14">The sequence shown here is derived from an EMBL/GenBank/DDBJ whole genome shotgun (WGS) entry which is preliminary data.</text>
</comment>
<evidence type="ECO:0000256" key="8">
    <source>
        <dbReference type="ARBA" id="ARBA00022989"/>
    </source>
</evidence>
<keyword evidence="9 12" id="KW-0811">Translocation</keyword>
<keyword evidence="6 12" id="KW-0653">Protein transport</keyword>
<proteinExistence type="inferred from homology"/>
<keyword evidence="3 12" id="KW-0813">Transport</keyword>
<dbReference type="PANTHER" id="PTHR28021">
    <property type="entry name" value="PRESEQUENCE TRANSLOCATED-ASSOCIATED MOTOR SUBUNIT PAM17, MITOCHONDRIAL"/>
    <property type="match status" value="1"/>
</dbReference>
<evidence type="ECO:0000256" key="10">
    <source>
        <dbReference type="ARBA" id="ARBA00023128"/>
    </source>
</evidence>
<comment type="subcellular location">
    <subcellularLocation>
        <location evidence="1 12">Mitochondrion inner membrane</location>
        <topology evidence="1 12">Multi-pass membrane protein</topology>
    </subcellularLocation>
</comment>
<dbReference type="EMBL" id="BQFW01000001">
    <property type="protein sequence ID" value="GJJ68459.1"/>
    <property type="molecule type" value="Genomic_DNA"/>
</dbReference>
<evidence type="ECO:0000256" key="12">
    <source>
        <dbReference type="RuleBase" id="RU367146"/>
    </source>
</evidence>
<keyword evidence="7" id="KW-0809">Transit peptide</keyword>
<feature type="transmembrane region" description="Helical" evidence="12">
    <location>
        <begin position="123"/>
        <end position="149"/>
    </location>
</feature>
<keyword evidence="15" id="KW-1185">Reference proteome</keyword>
<dbReference type="Pfam" id="PF08566">
    <property type="entry name" value="Pam17"/>
    <property type="match status" value="1"/>
</dbReference>